<organism evidence="1 2">
    <name type="scientific">Ruegeria atlantica</name>
    <dbReference type="NCBI Taxonomy" id="81569"/>
    <lineage>
        <taxon>Bacteria</taxon>
        <taxon>Pseudomonadati</taxon>
        <taxon>Pseudomonadota</taxon>
        <taxon>Alphaproteobacteria</taxon>
        <taxon>Rhodobacterales</taxon>
        <taxon>Roseobacteraceae</taxon>
        <taxon>Ruegeria</taxon>
    </lineage>
</organism>
<sequence>MLSLRQRALLGGLATGALSVGVGTLVVFSHINTRVLEQFDETLRDRHTQLIVGLSATTDAPEALRDLMFDPAYGTPYSGRYWQVTDGSGAIFTSASLFDETISEPVDLRG</sequence>
<dbReference type="OrthoDB" id="9815202at2"/>
<protein>
    <submittedName>
        <fullName evidence="1">Uncharacterized protein</fullName>
    </submittedName>
</protein>
<proteinExistence type="predicted"/>
<name>A0A0P1ECB2_9RHOB</name>
<dbReference type="RefSeq" id="WP_058276784.1">
    <property type="nucleotide sequence ID" value="NZ_CYPU01000021.1"/>
</dbReference>
<accession>A0A0P1ECB2</accession>
<dbReference type="Proteomes" id="UP000050783">
    <property type="component" value="Unassembled WGS sequence"/>
</dbReference>
<gene>
    <name evidence="1" type="ORF">RUA4292_01213</name>
</gene>
<reference evidence="1 2" key="1">
    <citation type="submission" date="2015-09" db="EMBL/GenBank/DDBJ databases">
        <authorList>
            <consortium name="Swine Surveillance"/>
        </authorList>
    </citation>
    <scope>NUCLEOTIDE SEQUENCE [LARGE SCALE GENOMIC DNA]</scope>
    <source>
        <strain evidence="1 2">CECT 4292</strain>
    </source>
</reference>
<evidence type="ECO:0000313" key="2">
    <source>
        <dbReference type="Proteomes" id="UP000050783"/>
    </source>
</evidence>
<dbReference type="EMBL" id="CYPU01000021">
    <property type="protein sequence ID" value="CUH47046.1"/>
    <property type="molecule type" value="Genomic_DNA"/>
</dbReference>
<evidence type="ECO:0000313" key="1">
    <source>
        <dbReference type="EMBL" id="CUH47046.1"/>
    </source>
</evidence>
<dbReference type="AlphaFoldDB" id="A0A0P1ECB2"/>
<dbReference type="GeneID" id="55492477"/>